<sequence length="600" mass="66179">MNTSDKYDVILVSQNTKTGKVIVPRIGLANQQLLDVQATGSGRKLGVILHSQVRAPVKTDINVVTTKKNYHAVSISPSPQSDIGAELLSKDDSSWGYFTSITVQIPRTVASAETASVLAELNLHLWQLLLLPSHIVKAWGETHPSSPLGPYLMKLAFPDLMYDMIPVIAELTNRVLESEAYRTQSVRYVQDMVQPKHRDQFQQALDHAMAKGLKTGATKTKQGQAVQFTVESGIAFIGSDVLAEVGVPLCIKDVLALGAFAGISRGGPEGDPERDRRPATFKHIVWINDGTDSRLLFVYSIPAGPTIAPITVAWLADFDLKTSLDDVMINEFAKEMHDISRAICKEMSPSVDICNNHLLTARERFKELLAKLPGLIHFVYVNRSTGHVIAPDFTSSLHGTGEDGVIQIMPLVPTIVTQDRRPSDKLIVDAIRKNLWQVFDIGTRGLTYGCTLTTHHCGSVMLYHRLFLVDREECNKAVERQEVKTKRTFKLARSSSTSQQAQTPMADLYNLTVNPAMLSSVVRRGMRQHTSEAEHDDGRRIGSVEYYQSIAAAQDGKYDLCEVFAMFVGALGRTTSDNSAVELLVRRLAQLAMTNGLIAD</sequence>
<dbReference type="AlphaFoldDB" id="A0A8J6AY85"/>
<reference evidence="1" key="1">
    <citation type="submission" date="2021-05" db="EMBL/GenBank/DDBJ databases">
        <title>A free-living protist that lacks canonical eukaryotic 1 DNA replication and segregation systems.</title>
        <authorList>
            <person name="Salas-Leiva D.E."/>
            <person name="Tromer E.C."/>
            <person name="Curtis B.A."/>
            <person name="Jerlstrom-Hultqvist J."/>
            <person name="Kolisko M."/>
            <person name="Yi Z."/>
            <person name="Salas-Leiva J.S."/>
            <person name="Gallot-Lavallee L."/>
            <person name="Kops G.J.P.L."/>
            <person name="Archibald J.M."/>
            <person name="Simpson A.G.B."/>
            <person name="Roger A.J."/>
        </authorList>
    </citation>
    <scope>NUCLEOTIDE SEQUENCE</scope>
    <source>
        <strain evidence="1">BICM</strain>
    </source>
</reference>
<dbReference type="Proteomes" id="UP000717585">
    <property type="component" value="Unassembled WGS sequence"/>
</dbReference>
<proteinExistence type="predicted"/>
<protein>
    <submittedName>
        <fullName evidence="1">Uncharacterized protein</fullName>
    </submittedName>
</protein>
<evidence type="ECO:0000313" key="2">
    <source>
        <dbReference type="Proteomes" id="UP000717585"/>
    </source>
</evidence>
<comment type="caution">
    <text evidence="1">The sequence shown here is derived from an EMBL/GenBank/DDBJ whole genome shotgun (WGS) entry which is preliminary data.</text>
</comment>
<evidence type="ECO:0000313" key="1">
    <source>
        <dbReference type="EMBL" id="KAG9395375.1"/>
    </source>
</evidence>
<accession>A0A8J6AY85</accession>
<name>A0A8J6AY85_9EUKA</name>
<keyword evidence="2" id="KW-1185">Reference proteome</keyword>
<dbReference type="EMBL" id="JAHDYR010000011">
    <property type="protein sequence ID" value="KAG9395375.1"/>
    <property type="molecule type" value="Genomic_DNA"/>
</dbReference>
<dbReference type="OrthoDB" id="10255234at2759"/>
<gene>
    <name evidence="1" type="ORF">J8273_2942</name>
</gene>
<organism evidence="1 2">
    <name type="scientific">Carpediemonas membranifera</name>
    <dbReference type="NCBI Taxonomy" id="201153"/>
    <lineage>
        <taxon>Eukaryota</taxon>
        <taxon>Metamonada</taxon>
        <taxon>Carpediemonas-like organisms</taxon>
        <taxon>Carpediemonas</taxon>
    </lineage>
</organism>